<feature type="region of interest" description="Disordered" evidence="1">
    <location>
        <begin position="1"/>
        <end position="52"/>
    </location>
</feature>
<dbReference type="Gene3D" id="1.25.40.10">
    <property type="entry name" value="Tetratricopeptide repeat domain"/>
    <property type="match status" value="1"/>
</dbReference>
<feature type="compositionally biased region" description="Polar residues" evidence="1">
    <location>
        <begin position="16"/>
        <end position="27"/>
    </location>
</feature>
<proteinExistence type="predicted"/>
<comment type="caution">
    <text evidence="2">The sequence shown here is derived from an EMBL/GenBank/DDBJ whole genome shotgun (WGS) entry which is preliminary data.</text>
</comment>
<organism evidence="2 3">
    <name type="scientific">Aureobasidium pullulans</name>
    <name type="common">Black yeast</name>
    <name type="synonym">Pullularia pullulans</name>
    <dbReference type="NCBI Taxonomy" id="5580"/>
    <lineage>
        <taxon>Eukaryota</taxon>
        <taxon>Fungi</taxon>
        <taxon>Dikarya</taxon>
        <taxon>Ascomycota</taxon>
        <taxon>Pezizomycotina</taxon>
        <taxon>Dothideomycetes</taxon>
        <taxon>Dothideomycetidae</taxon>
        <taxon>Dothideales</taxon>
        <taxon>Saccotheciaceae</taxon>
        <taxon>Aureobasidium</taxon>
    </lineage>
</organism>
<dbReference type="InterPro" id="IPR011990">
    <property type="entry name" value="TPR-like_helical_dom_sf"/>
</dbReference>
<evidence type="ECO:0000313" key="2">
    <source>
        <dbReference type="EMBL" id="THW47250.1"/>
    </source>
</evidence>
<protein>
    <submittedName>
        <fullName evidence="2">Putative tetratricopeptide repeat protein 1</fullName>
    </submittedName>
</protein>
<dbReference type="PANTHER" id="PTHR46014:SF1">
    <property type="entry name" value="TETRATRICOPEPTIDE REPEAT PROTEIN 1"/>
    <property type="match status" value="1"/>
</dbReference>
<dbReference type="Proteomes" id="UP000310687">
    <property type="component" value="Unassembled WGS sequence"/>
</dbReference>
<dbReference type="SMART" id="SM00028">
    <property type="entry name" value="TPR"/>
    <property type="match status" value="2"/>
</dbReference>
<evidence type="ECO:0000313" key="3">
    <source>
        <dbReference type="Proteomes" id="UP000310687"/>
    </source>
</evidence>
<name>A0A4S8Y9H6_AURPU</name>
<dbReference type="EMBL" id="QZAL01000024">
    <property type="protein sequence ID" value="THW47250.1"/>
    <property type="molecule type" value="Genomic_DNA"/>
</dbReference>
<dbReference type="InterPro" id="IPR052769">
    <property type="entry name" value="TPR_domain_protein"/>
</dbReference>
<dbReference type="InterPro" id="IPR019734">
    <property type="entry name" value="TPR_rpt"/>
</dbReference>
<accession>A0A4S8Y9H6</accession>
<evidence type="ECO:0000256" key="1">
    <source>
        <dbReference type="SAM" id="MobiDB-lite"/>
    </source>
</evidence>
<dbReference type="AlphaFoldDB" id="A0A4S8Y9H6"/>
<reference evidence="2 3" key="1">
    <citation type="submission" date="2018-10" db="EMBL/GenBank/DDBJ databases">
        <title>Fifty Aureobasidium pullulans genomes reveal a recombining polyextremotolerant generalist.</title>
        <authorList>
            <person name="Gostincar C."/>
            <person name="Turk M."/>
            <person name="Zajc J."/>
            <person name="Gunde-Cimerman N."/>
        </authorList>
    </citation>
    <scope>NUCLEOTIDE SEQUENCE [LARGE SCALE GENOMIC DNA]</scope>
    <source>
        <strain evidence="2 3">EXF-11013</strain>
    </source>
</reference>
<feature type="compositionally biased region" description="Polar residues" evidence="1">
    <location>
        <begin position="143"/>
        <end position="157"/>
    </location>
</feature>
<feature type="region of interest" description="Disordered" evidence="1">
    <location>
        <begin position="135"/>
        <end position="161"/>
    </location>
</feature>
<dbReference type="PANTHER" id="PTHR46014">
    <property type="entry name" value="TETRATRICOPEPTIDE REPEAT PROTEIN 1"/>
    <property type="match status" value="1"/>
</dbReference>
<dbReference type="SUPFAM" id="SSF48452">
    <property type="entry name" value="TPR-like"/>
    <property type="match status" value="1"/>
</dbReference>
<sequence length="313" mass="34430">MSGEDYPSDDDKSFVSAKSSHHVSGQDTGHPPSGSRFSPKEEATPPLAVSRADDRKSLLAESNKLKADANSLFAHGSFEEAVQTYDRALSSCPNYLEYELAVLHSNIAACHIKSEQWKEAIDSATKSIEALERIDPLPKPKESQGTGQGKLQTQSAPSAIEEIDDETAEKIEALEKSGRTRDDVQKIRVKAFLRRAKARSETGGWAALQGAYEGNTVLYEKTRQYKSDFLLDYTFLATVTNLSPMDKKTVQKSMAEIGPKLEDAKSKEMAEMMGKLKGLGNSILKPFGLSTNNFQFVKDENSGGYSMNFNQNT</sequence>
<gene>
    <name evidence="2" type="ORF">D6D22_02729</name>
</gene>